<dbReference type="AlphaFoldDB" id="A0A6A9QI75"/>
<evidence type="ECO:0000313" key="1">
    <source>
        <dbReference type="EMBL" id="MUN28977.1"/>
    </source>
</evidence>
<name>A0A6A9QI75_SULME</name>
<keyword evidence="2" id="KW-1185">Reference proteome</keyword>
<accession>A0A6A9QI75</accession>
<sequence length="118" mass="13391">METPGTALIKELKRSGVSMTEDPQLILKKAMSELYDFCEDVKVEEDGPNFNVIIFKPKPSDPVGMIGFVQTMIAASLISERESKITFIRRQEMKRGNLYLVIGTYDKELEQGTKMIKN</sequence>
<dbReference type="OrthoDB" id="41826at2157"/>
<protein>
    <submittedName>
        <fullName evidence="1">Uncharacterized protein</fullName>
    </submittedName>
</protein>
<dbReference type="RefSeq" id="WP_156016534.1">
    <property type="nucleotide sequence ID" value="NZ_BBBY01000010.1"/>
</dbReference>
<gene>
    <name evidence="1" type="ORF">GC250_05885</name>
</gene>
<comment type="caution">
    <text evidence="1">The sequence shown here is derived from an EMBL/GenBank/DDBJ whole genome shotgun (WGS) entry which is preliminary data.</text>
</comment>
<proteinExistence type="predicted"/>
<organism evidence="1 2">
    <name type="scientific">Sulfuracidifex metallicus DSM 6482 = JCM 9184</name>
    <dbReference type="NCBI Taxonomy" id="523847"/>
    <lineage>
        <taxon>Archaea</taxon>
        <taxon>Thermoproteota</taxon>
        <taxon>Thermoprotei</taxon>
        <taxon>Sulfolobales</taxon>
        <taxon>Sulfolobaceae</taxon>
        <taxon>Sulfuracidifex</taxon>
    </lineage>
</organism>
<reference evidence="1 2" key="1">
    <citation type="submission" date="2019-10" db="EMBL/GenBank/DDBJ databases">
        <title>Sequencing and Assembly of Multiple Reported Metal-Biooxidizing Members of the Extremely Thermoacidophilic Archaeal Family Sulfolobaceae.</title>
        <authorList>
            <person name="Counts J.A."/>
            <person name="Kelly R.M."/>
        </authorList>
    </citation>
    <scope>NUCLEOTIDE SEQUENCE [LARGE SCALE GENOMIC DNA]</scope>
    <source>
        <strain evidence="1 2">DSM 6482</strain>
    </source>
</reference>
<evidence type="ECO:0000313" key="2">
    <source>
        <dbReference type="Proteomes" id="UP000470772"/>
    </source>
</evidence>
<dbReference type="Proteomes" id="UP000470772">
    <property type="component" value="Unassembled WGS sequence"/>
</dbReference>
<dbReference type="EMBL" id="WGGD01000005">
    <property type="protein sequence ID" value="MUN28977.1"/>
    <property type="molecule type" value="Genomic_DNA"/>
</dbReference>